<keyword evidence="1" id="KW-0808">Transferase</keyword>
<dbReference type="InterPro" id="IPR025184">
    <property type="entry name" value="AadA_C"/>
</dbReference>
<name>A0ABV8WVI5_9BACI</name>
<evidence type="ECO:0000313" key="3">
    <source>
        <dbReference type="EMBL" id="MFC4403872.1"/>
    </source>
</evidence>
<protein>
    <submittedName>
        <fullName evidence="3">Aminoglycoside adenylyltransferase domain-containing protein</fullName>
    </submittedName>
</protein>
<dbReference type="GO" id="GO:0016779">
    <property type="term" value="F:nucleotidyltransferase activity"/>
    <property type="evidence" value="ECO:0007669"/>
    <property type="project" value="UniProtKB-KW"/>
</dbReference>
<proteinExistence type="predicted"/>
<keyword evidence="3" id="KW-0548">Nucleotidyltransferase</keyword>
<evidence type="ECO:0000313" key="4">
    <source>
        <dbReference type="Proteomes" id="UP001595882"/>
    </source>
</evidence>
<dbReference type="SUPFAM" id="SSF81301">
    <property type="entry name" value="Nucleotidyltransferase"/>
    <property type="match status" value="1"/>
</dbReference>
<sequence>MHIPRIVNRVLNDYIALFNQYFPETMEGLYVHGSIALDAYVDHSSDIDFITVTNRPLTEKDAEYLSSIHSIIANNYPKPEMDGVYIQWKDVGELYKNTSENYFYYNNDKLLFGEYFNFNPVTWWIIQHHGINIIGKDPREFVLDIQPEQLSSYVLDNMNSYWANYIQTAENSIDQLVIQPTETIDFQIEWTVLGLLRQFYTLKENSIVSKLDAGEYGGDQLPAGWHPIIKEAINIRKGEKKVTFRSERERIDHALGFSQYLMRECNRVITK</sequence>
<dbReference type="Proteomes" id="UP001595882">
    <property type="component" value="Unassembled WGS sequence"/>
</dbReference>
<evidence type="ECO:0000259" key="2">
    <source>
        <dbReference type="Pfam" id="PF13427"/>
    </source>
</evidence>
<accession>A0ABV8WVI5</accession>
<keyword evidence="4" id="KW-1185">Reference proteome</keyword>
<organism evidence="3 4">
    <name type="scientific">Gracilibacillus xinjiangensis</name>
    <dbReference type="NCBI Taxonomy" id="1193282"/>
    <lineage>
        <taxon>Bacteria</taxon>
        <taxon>Bacillati</taxon>
        <taxon>Bacillota</taxon>
        <taxon>Bacilli</taxon>
        <taxon>Bacillales</taxon>
        <taxon>Bacillaceae</taxon>
        <taxon>Gracilibacillus</taxon>
    </lineage>
</organism>
<dbReference type="InterPro" id="IPR043519">
    <property type="entry name" value="NT_sf"/>
</dbReference>
<gene>
    <name evidence="3" type="ORF">ACFOY7_12415</name>
</gene>
<dbReference type="Pfam" id="PF13427">
    <property type="entry name" value="AadA_C"/>
    <property type="match status" value="1"/>
</dbReference>
<comment type="caution">
    <text evidence="3">The sequence shown here is derived from an EMBL/GenBank/DDBJ whole genome shotgun (WGS) entry which is preliminary data.</text>
</comment>
<reference evidence="4" key="1">
    <citation type="journal article" date="2019" name="Int. J. Syst. Evol. Microbiol.">
        <title>The Global Catalogue of Microorganisms (GCM) 10K type strain sequencing project: providing services to taxonomists for standard genome sequencing and annotation.</title>
        <authorList>
            <consortium name="The Broad Institute Genomics Platform"/>
            <consortium name="The Broad Institute Genome Sequencing Center for Infectious Disease"/>
            <person name="Wu L."/>
            <person name="Ma J."/>
        </authorList>
    </citation>
    <scope>NUCLEOTIDE SEQUENCE [LARGE SCALE GENOMIC DNA]</scope>
    <source>
        <strain evidence="4">CCUG 37865</strain>
    </source>
</reference>
<feature type="domain" description="Adenylyltransferase AadA C-terminal" evidence="2">
    <location>
        <begin position="173"/>
        <end position="254"/>
    </location>
</feature>
<evidence type="ECO:0000256" key="1">
    <source>
        <dbReference type="ARBA" id="ARBA00022679"/>
    </source>
</evidence>
<dbReference type="RefSeq" id="WP_390252403.1">
    <property type="nucleotide sequence ID" value="NZ_JBHSDT010000008.1"/>
</dbReference>
<dbReference type="EMBL" id="JBHSDT010000008">
    <property type="protein sequence ID" value="MFC4403872.1"/>
    <property type="molecule type" value="Genomic_DNA"/>
</dbReference>